<gene>
    <name evidence="2" type="ORF">DWV08_08930</name>
    <name evidence="3" type="ORF">DXU92_00675</name>
</gene>
<evidence type="ECO:0000313" key="5">
    <source>
        <dbReference type="Proteomes" id="UP000282185"/>
    </source>
</evidence>
<evidence type="ECO:0000313" key="3">
    <source>
        <dbReference type="EMBL" id="RRR24737.1"/>
    </source>
</evidence>
<organism evidence="3 5">
    <name type="scientific">Brachybacterium saurashtrense</name>
    <dbReference type="NCBI Taxonomy" id="556288"/>
    <lineage>
        <taxon>Bacteria</taxon>
        <taxon>Bacillati</taxon>
        <taxon>Actinomycetota</taxon>
        <taxon>Actinomycetes</taxon>
        <taxon>Micrococcales</taxon>
        <taxon>Dermabacteraceae</taxon>
        <taxon>Brachybacterium</taxon>
    </lineage>
</organism>
<dbReference type="Proteomes" id="UP000282185">
    <property type="component" value="Unassembled WGS sequence"/>
</dbReference>
<sequence length="358" mass="36435">MDMNGFLGADTEALRAHSRRVAQQAQALLEIRDSLEPLVMDEAIWQGADADDFRRSWSSGASSLFRLRAEELSRSGADLESHAEEQDTASSPSDAGGGDGLGKALGGEGGPLGLLGGLRDLVMEGQGLYKGVKKLSDFLGRIPSAGDEFAELAGRGLNGLWKQSYLDELFSTGQGWQKGAEKLLGKLGIPSSLGEFEPLKVLNRLDDVAPWLQTAGRGIGKALPFVDVGLGVHQVATADNWYDRTSGILSTAGGALLIAAPFTGPAAPIVGAIGAGLGVVSAGMDIGKLVYENWDGITSTVSSAASAVTDAASSAVSTVADVASDTAGAVSDAVGNAAETVSDGLSGLASGVGDALGF</sequence>
<keyword evidence="4" id="KW-1185">Reference proteome</keyword>
<evidence type="ECO:0008006" key="6">
    <source>
        <dbReference type="Google" id="ProtNLM"/>
    </source>
</evidence>
<reference evidence="2 4" key="1">
    <citation type="submission" date="2018-07" db="EMBL/GenBank/DDBJ databases">
        <title>Brachybacterium saurashtrense DSM 23186 genome sequence.</title>
        <authorList>
            <person name="Guo L."/>
        </authorList>
    </citation>
    <scope>NUCLEOTIDE SEQUENCE [LARGE SCALE GENOMIC DNA]</scope>
    <source>
        <strain evidence="2 4">DSM 23186</strain>
    </source>
</reference>
<feature type="compositionally biased region" description="Basic and acidic residues" evidence="1">
    <location>
        <begin position="76"/>
        <end position="85"/>
    </location>
</feature>
<dbReference type="OrthoDB" id="4790496at2"/>
<feature type="region of interest" description="Disordered" evidence="1">
    <location>
        <begin position="76"/>
        <end position="103"/>
    </location>
</feature>
<dbReference type="Proteomes" id="UP000254236">
    <property type="component" value="Chromosome"/>
</dbReference>
<reference evidence="3 5" key="2">
    <citation type="submission" date="2018-08" db="EMBL/GenBank/DDBJ databases">
        <title>Brachybacterium saurashtrense DSM 23186.</title>
        <authorList>
            <person name="Li Y."/>
        </authorList>
    </citation>
    <scope>NUCLEOTIDE SEQUENCE [LARGE SCALE GENOMIC DNA]</scope>
    <source>
        <strain evidence="3 5">DSM 23186</strain>
    </source>
</reference>
<protein>
    <recommendedName>
        <fullName evidence="6">WXG100 family type VII secretion target</fullName>
    </recommendedName>
</protein>
<dbReference type="EMBL" id="CP031356">
    <property type="protein sequence ID" value="AXK45719.1"/>
    <property type="molecule type" value="Genomic_DNA"/>
</dbReference>
<dbReference type="EMBL" id="QSWH01000001">
    <property type="protein sequence ID" value="RRR24737.1"/>
    <property type="molecule type" value="Genomic_DNA"/>
</dbReference>
<dbReference type="KEGG" id="bsau:DWV08_08930"/>
<evidence type="ECO:0000313" key="4">
    <source>
        <dbReference type="Proteomes" id="UP000254236"/>
    </source>
</evidence>
<evidence type="ECO:0000313" key="2">
    <source>
        <dbReference type="EMBL" id="AXK45719.1"/>
    </source>
</evidence>
<evidence type="ECO:0000256" key="1">
    <source>
        <dbReference type="SAM" id="MobiDB-lite"/>
    </source>
</evidence>
<name>A0A345YP67_9MICO</name>
<proteinExistence type="predicted"/>
<dbReference type="AlphaFoldDB" id="A0A345YP67"/>
<accession>A0A345YP67</accession>